<evidence type="ECO:0000313" key="6">
    <source>
        <dbReference type="Proteomes" id="UP000216840"/>
    </source>
</evidence>
<dbReference type="InterPro" id="IPR003778">
    <property type="entry name" value="CT_A_B"/>
</dbReference>
<evidence type="ECO:0000256" key="2">
    <source>
        <dbReference type="ARBA" id="ARBA00022801"/>
    </source>
</evidence>
<accession>A0A265UXD1</accession>
<keyword evidence="2 5" id="KW-0378">Hydrolase</keyword>
<dbReference type="PANTHER" id="PTHR43309">
    <property type="entry name" value="5-OXOPROLINASE SUBUNIT C"/>
    <property type="match status" value="1"/>
</dbReference>
<keyword evidence="1" id="KW-0547">Nucleotide-binding</keyword>
<protein>
    <submittedName>
        <fullName evidence="5">Allophanate hydrolase</fullName>
    </submittedName>
</protein>
<dbReference type="PANTHER" id="PTHR43309:SF5">
    <property type="entry name" value="5-OXOPROLINASE SUBUNIT C"/>
    <property type="match status" value="1"/>
</dbReference>
<dbReference type="EMBL" id="NGJN01000002">
    <property type="protein sequence ID" value="OZV69961.1"/>
    <property type="molecule type" value="Genomic_DNA"/>
</dbReference>
<keyword evidence="3" id="KW-0067">ATP-binding</keyword>
<dbReference type="InterPro" id="IPR029000">
    <property type="entry name" value="Cyclophilin-like_dom_sf"/>
</dbReference>
<evidence type="ECO:0000313" key="5">
    <source>
        <dbReference type="EMBL" id="OZV69961.1"/>
    </source>
</evidence>
<dbReference type="Pfam" id="PF02626">
    <property type="entry name" value="CT_A_B"/>
    <property type="match status" value="1"/>
</dbReference>
<dbReference type="InterPro" id="IPR052708">
    <property type="entry name" value="PxpC"/>
</dbReference>
<dbReference type="GO" id="GO:0005524">
    <property type="term" value="F:ATP binding"/>
    <property type="evidence" value="ECO:0007669"/>
    <property type="project" value="UniProtKB-KW"/>
</dbReference>
<evidence type="ECO:0000256" key="3">
    <source>
        <dbReference type="ARBA" id="ARBA00022840"/>
    </source>
</evidence>
<evidence type="ECO:0000256" key="1">
    <source>
        <dbReference type="ARBA" id="ARBA00022741"/>
    </source>
</evidence>
<proteinExistence type="predicted"/>
<dbReference type="SMART" id="SM00797">
    <property type="entry name" value="AHS2"/>
    <property type="match status" value="1"/>
</dbReference>
<gene>
    <name evidence="5" type="ORF">CA834_04910</name>
</gene>
<evidence type="ECO:0000259" key="4">
    <source>
        <dbReference type="SMART" id="SM00797"/>
    </source>
</evidence>
<feature type="domain" description="Carboxyltransferase" evidence="4">
    <location>
        <begin position="23"/>
        <end position="282"/>
    </location>
</feature>
<dbReference type="Proteomes" id="UP000216840">
    <property type="component" value="Unassembled WGS sequence"/>
</dbReference>
<dbReference type="GO" id="GO:0016787">
    <property type="term" value="F:hydrolase activity"/>
    <property type="evidence" value="ECO:0007669"/>
    <property type="project" value="UniProtKB-KW"/>
</dbReference>
<keyword evidence="6" id="KW-1185">Reference proteome</keyword>
<dbReference type="Gene3D" id="2.40.100.10">
    <property type="entry name" value="Cyclophilin-like"/>
    <property type="match status" value="1"/>
</dbReference>
<name>A0A265UXD1_9FLAO</name>
<organism evidence="5 6">
    <name type="scientific">Winogradskyella aurantia</name>
    <dbReference type="NCBI Taxonomy" id="1915063"/>
    <lineage>
        <taxon>Bacteria</taxon>
        <taxon>Pseudomonadati</taxon>
        <taxon>Bacteroidota</taxon>
        <taxon>Flavobacteriia</taxon>
        <taxon>Flavobacteriales</taxon>
        <taxon>Flavobacteriaceae</taxon>
        <taxon>Winogradskyella</taxon>
    </lineage>
</organism>
<reference evidence="5 6" key="1">
    <citation type="submission" date="2017-05" db="EMBL/GenBank/DDBJ databases">
        <title>The draft genome sequence of Idiomarina salinarum WNB302.</title>
        <authorList>
            <person name="Sun Y."/>
            <person name="Chen B."/>
            <person name="Du Z."/>
        </authorList>
    </citation>
    <scope>NUCLEOTIDE SEQUENCE [LARGE SCALE GENOMIC DNA]</scope>
    <source>
        <strain evidence="5 6">WNB302</strain>
    </source>
</reference>
<sequence>MLKVLEPGFFTTIQDNGRFQYRDIGVPVSGAMDGYSSQFANVILGNTSDMAVLEITMVGPKLQFLKPTFIVISGAQMQPKLNGKRIEHNMMVQVRPNDILSFGKLESGFRAYLAIKGGFKTEVVLGSRSMYVPVTDKDRVKAGDILNYKPFEFKISAKNAALNYRTSVIGSNELQVFKGPEYGLLNSNIKEKLENISFKVSSLNNRMAYQMESVLINDLDTILTGPVLPGTVQLTPSGKLIILMRDCQTTGGYPRVLQLTHSSINVLSQKFSGNDIKFRLGE</sequence>
<comment type="caution">
    <text evidence="5">The sequence shown here is derived from an EMBL/GenBank/DDBJ whole genome shotgun (WGS) entry which is preliminary data.</text>
</comment>
<dbReference type="RefSeq" id="WP_094967552.1">
    <property type="nucleotide sequence ID" value="NZ_NGJN01000002.1"/>
</dbReference>
<dbReference type="OrthoDB" id="9782422at2"/>
<dbReference type="AlphaFoldDB" id="A0A265UXD1"/>